<evidence type="ECO:0000313" key="2">
    <source>
        <dbReference type="Proteomes" id="UP001152885"/>
    </source>
</evidence>
<sequence length="555" mass="65890">MPTIPVIPGFYYDATKKRYFKITNGAIENNESSSKYHNNYIQQEKRHLKYDDDDDDDINNLKIKKIKISNKSRNDSQFKMFNLNSMGLINLKSGVVNLSNLYYFNDLIDGLKQSNPTYIPELVMKGIVLTQYKDYLLVFNKYIENHQIMSNSSPIKLQNIVKDEVTQIIHEWYVCYNSNIIEKMNLKQLGDIGNAVNFDMNVYQDCFDDKILMIMMVYKVNGYLFLTFNVIDDCIIYDYSDKLMKFLKVEISKIKNKKNKHKRRLFSILGLLKVEFPSYESKSMEDINKLLNLIKSNDISEILKVKYQKEIDKFIFTQNGDKKPEVIYKLGDPLKDYVDDIVTIKIKNSKIIILTSMGDIITFNYDIKNTTFSNFKYLPSRLTLSSNIDIQTTENNDFYFNTSTNLYKLSKNKLTSIYRINTIRKFFLLNDQIRVIIITMSEIYVYNLKYQSIYKLDNYFNDNNPHQIFKMFENFLVFNINENEFMIYNLNRISNNKTKFKIDFNFQKLGYLKNFKLVEIIEMKGVHKLLNHRLRLGFTFCNKYENVTIFETYVL</sequence>
<evidence type="ECO:0000313" key="1">
    <source>
        <dbReference type="EMBL" id="CAI5757164.1"/>
    </source>
</evidence>
<comment type="caution">
    <text evidence="1">The sequence shown here is derived from an EMBL/GenBank/DDBJ whole genome shotgun (WGS) entry which is preliminary data.</text>
</comment>
<organism evidence="1 2">
    <name type="scientific">Candida verbasci</name>
    <dbReference type="NCBI Taxonomy" id="1227364"/>
    <lineage>
        <taxon>Eukaryota</taxon>
        <taxon>Fungi</taxon>
        <taxon>Dikarya</taxon>
        <taxon>Ascomycota</taxon>
        <taxon>Saccharomycotina</taxon>
        <taxon>Pichiomycetes</taxon>
        <taxon>Debaryomycetaceae</taxon>
        <taxon>Candida/Lodderomyces clade</taxon>
        <taxon>Candida</taxon>
    </lineage>
</organism>
<keyword evidence="2" id="KW-1185">Reference proteome</keyword>
<gene>
    <name evidence="1" type="ORF">CANVERA_P1681</name>
</gene>
<protein>
    <submittedName>
        <fullName evidence="1">Uncharacterized protein</fullName>
    </submittedName>
</protein>
<proteinExistence type="predicted"/>
<dbReference type="Proteomes" id="UP001152885">
    <property type="component" value="Unassembled WGS sequence"/>
</dbReference>
<dbReference type="EMBL" id="CANTUO010000001">
    <property type="protein sequence ID" value="CAI5757164.1"/>
    <property type="molecule type" value="Genomic_DNA"/>
</dbReference>
<reference evidence="1" key="1">
    <citation type="submission" date="2022-12" db="EMBL/GenBank/DDBJ databases">
        <authorList>
            <person name="Brejova B."/>
        </authorList>
    </citation>
    <scope>NUCLEOTIDE SEQUENCE</scope>
</reference>
<dbReference type="AlphaFoldDB" id="A0A9W4TU49"/>
<name>A0A9W4TU49_9ASCO</name>
<dbReference type="OrthoDB" id="128867at2759"/>
<accession>A0A9W4TU49</accession>